<protein>
    <recommendedName>
        <fullName evidence="2">PPM-type phosphatase domain-containing protein</fullName>
    </recommendedName>
</protein>
<name>A0ABY6LUW3_9ARAC</name>
<evidence type="ECO:0000259" key="2">
    <source>
        <dbReference type="SMART" id="SM00332"/>
    </source>
</evidence>
<dbReference type="SUPFAM" id="SSF81606">
    <property type="entry name" value="PP2C-like"/>
    <property type="match status" value="1"/>
</dbReference>
<feature type="domain" description="PPM-type phosphatase" evidence="2">
    <location>
        <begin position="3"/>
        <end position="342"/>
    </location>
</feature>
<reference evidence="3 4" key="1">
    <citation type="submission" date="2022-03" db="EMBL/GenBank/DDBJ databases">
        <title>A chromosomal length assembly of Cordylochernes scorpioides.</title>
        <authorList>
            <person name="Zeh D."/>
            <person name="Zeh J."/>
        </authorList>
    </citation>
    <scope>NUCLEOTIDE SEQUENCE [LARGE SCALE GENOMIC DNA]</scope>
    <source>
        <strain evidence="3">IN4F17</strain>
        <tissue evidence="3">Whole Body</tissue>
    </source>
</reference>
<proteinExistence type="predicted"/>
<feature type="signal peptide" evidence="1">
    <location>
        <begin position="1"/>
        <end position="18"/>
    </location>
</feature>
<dbReference type="PANTHER" id="PTHR21586:SF0">
    <property type="entry name" value="PP2C-LIKE DOMAIN-CONTAINING PROTEIN CG9801"/>
    <property type="match status" value="1"/>
</dbReference>
<dbReference type="InterPro" id="IPR053287">
    <property type="entry name" value="PP2C-like_domain"/>
</dbReference>
<feature type="non-terminal residue" evidence="3">
    <location>
        <position position="1"/>
    </location>
</feature>
<dbReference type="EMBL" id="CP092885">
    <property type="protein sequence ID" value="UYV83525.1"/>
    <property type="molecule type" value="Genomic_DNA"/>
</dbReference>
<sequence length="407" mass="45091">MSLSIILYIALTVWCVPGEPVADVFGVCVRENSAVLALADGVNWGHRACLAARCAVHGCLDYLGHSLFSPSAKIETTLVTQHLMKHDEDYRYKKMRPNPNNLIVCDILDIFISLLRSFQAAHNLILKEDGLLTTLCVAAVCPLRKPTETGEEYVVCACNVGDSLAFVFSKDRGVWEITQGNLRRSPYRVLSAGPAEPRFFSELVTAPPPPFSSGPETGKGGVQRLRKFCSHDIFSMRDMRDALGALGPVDGQNPELSNLTVSMTMVKPGDIVFLTSDGITDNFDPVVGKFALPKRSKPGEGRPPSLDLPVVEPKQRHELMLLRMEDLLRHGVQESDLPCHSARQLCERLLEFAFKLTMAKRHILEDPDLYPQTEDTAADQRSRRRRVGDKLSMVPGKLDHASVVAYQ</sequence>
<dbReference type="Gene3D" id="3.60.40.10">
    <property type="entry name" value="PPM-type phosphatase domain"/>
    <property type="match status" value="1"/>
</dbReference>
<feature type="chain" id="PRO_5047115789" description="PPM-type phosphatase domain-containing protein" evidence="1">
    <location>
        <begin position="19"/>
        <end position="407"/>
    </location>
</feature>
<dbReference type="Proteomes" id="UP001235939">
    <property type="component" value="Chromosome 23"/>
</dbReference>
<dbReference type="InterPro" id="IPR001932">
    <property type="entry name" value="PPM-type_phosphatase-like_dom"/>
</dbReference>
<gene>
    <name evidence="3" type="ORF">LAZ67_23001316</name>
</gene>
<dbReference type="SMART" id="SM00332">
    <property type="entry name" value="PP2Cc"/>
    <property type="match status" value="1"/>
</dbReference>
<evidence type="ECO:0000256" key="1">
    <source>
        <dbReference type="SAM" id="SignalP"/>
    </source>
</evidence>
<organism evidence="3 4">
    <name type="scientific">Cordylochernes scorpioides</name>
    <dbReference type="NCBI Taxonomy" id="51811"/>
    <lineage>
        <taxon>Eukaryota</taxon>
        <taxon>Metazoa</taxon>
        <taxon>Ecdysozoa</taxon>
        <taxon>Arthropoda</taxon>
        <taxon>Chelicerata</taxon>
        <taxon>Arachnida</taxon>
        <taxon>Pseudoscorpiones</taxon>
        <taxon>Cheliferoidea</taxon>
        <taxon>Chernetidae</taxon>
        <taxon>Cordylochernes</taxon>
    </lineage>
</organism>
<keyword evidence="1" id="KW-0732">Signal</keyword>
<dbReference type="PANTHER" id="PTHR21586">
    <property type="entry name" value="TIPA"/>
    <property type="match status" value="1"/>
</dbReference>
<accession>A0ABY6LUW3</accession>
<keyword evidence="4" id="KW-1185">Reference proteome</keyword>
<evidence type="ECO:0000313" key="3">
    <source>
        <dbReference type="EMBL" id="UYV83525.1"/>
    </source>
</evidence>
<evidence type="ECO:0000313" key="4">
    <source>
        <dbReference type="Proteomes" id="UP001235939"/>
    </source>
</evidence>
<dbReference type="InterPro" id="IPR036457">
    <property type="entry name" value="PPM-type-like_dom_sf"/>
</dbReference>